<protein>
    <submittedName>
        <fullName evidence="6">Chemotaxis protein CheY</fullName>
    </submittedName>
</protein>
<keyword evidence="7" id="KW-1185">Reference proteome</keyword>
<dbReference type="CDD" id="cd17574">
    <property type="entry name" value="REC_OmpR"/>
    <property type="match status" value="1"/>
</dbReference>
<reference evidence="6 7" key="1">
    <citation type="submission" date="2015-10" db="EMBL/GenBank/DDBJ databases">
        <title>Candidatus Desulfofervidus auxilii, a hydrogenotrophic sulfate-reducing bacterium involved in the thermophilic anaerobic oxidation of methane.</title>
        <authorList>
            <person name="Krukenberg V."/>
            <person name="Richter M."/>
            <person name="Wegener G."/>
        </authorList>
    </citation>
    <scope>NUCLEOTIDE SEQUENCE [LARGE SCALE GENOMIC DNA]</scope>
    <source>
        <strain evidence="6 7">HS1</strain>
    </source>
</reference>
<organism evidence="6 7">
    <name type="scientific">Desulfofervidus auxilii</name>
    <dbReference type="NCBI Taxonomy" id="1621989"/>
    <lineage>
        <taxon>Bacteria</taxon>
        <taxon>Pseudomonadati</taxon>
        <taxon>Thermodesulfobacteriota</taxon>
        <taxon>Candidatus Desulfofervidia</taxon>
        <taxon>Candidatus Desulfofervidales</taxon>
        <taxon>Candidatus Desulfofervidaceae</taxon>
        <taxon>Candidatus Desulfofervidus</taxon>
    </lineage>
</organism>
<dbReference type="KEGG" id="daw:HS1_002174"/>
<evidence type="ECO:0000256" key="3">
    <source>
        <dbReference type="ARBA" id="ARBA00023015"/>
    </source>
</evidence>
<dbReference type="RefSeq" id="WP_066065300.1">
    <property type="nucleotide sequence ID" value="NZ_CP013015.1"/>
</dbReference>
<dbReference type="GO" id="GO:0000155">
    <property type="term" value="F:phosphorelay sensor kinase activity"/>
    <property type="evidence" value="ECO:0007669"/>
    <property type="project" value="TreeGrafter"/>
</dbReference>
<name>A0A7V1K5N6_DESA2</name>
<dbReference type="Pfam" id="PF00072">
    <property type="entry name" value="Response_reg"/>
    <property type="match status" value="1"/>
</dbReference>
<evidence type="ECO:0000256" key="1">
    <source>
        <dbReference type="ARBA" id="ARBA00022553"/>
    </source>
</evidence>
<evidence type="ECO:0000256" key="4">
    <source>
        <dbReference type="ARBA" id="ARBA00023125"/>
    </source>
</evidence>
<dbReference type="Gene3D" id="3.40.50.2300">
    <property type="match status" value="1"/>
</dbReference>
<keyword evidence="2" id="KW-0902">Two-component regulatory system</keyword>
<dbReference type="SMART" id="SM00448">
    <property type="entry name" value="REC"/>
    <property type="match status" value="1"/>
</dbReference>
<dbReference type="PROSITE" id="PS50110">
    <property type="entry name" value="RESPONSE_REGULATORY"/>
    <property type="match status" value="1"/>
</dbReference>
<dbReference type="OrthoDB" id="9790791at2"/>
<dbReference type="SUPFAM" id="SSF52172">
    <property type="entry name" value="CheY-like"/>
    <property type="match status" value="1"/>
</dbReference>
<keyword evidence="1" id="KW-0597">Phosphoprotein</keyword>
<proteinExistence type="predicted"/>
<evidence type="ECO:0000313" key="7">
    <source>
        <dbReference type="Proteomes" id="UP000070560"/>
    </source>
</evidence>
<sequence>MKKILIVDDEERVRRLIETTLDIGDFQIFQAKDGEEALKIAQEEKPALILLDIMMPGMDGFEVCKRLKNNSETKGSYIIMLTAKGQKQDIEKGYAVGADDYFVKPFSPMELLNKIEKVLGESE</sequence>
<dbReference type="PANTHER" id="PTHR43547">
    <property type="entry name" value="TWO-COMPONENT HISTIDINE KINASE"/>
    <property type="match status" value="1"/>
</dbReference>
<keyword evidence="3" id="KW-0805">Transcription regulation</keyword>
<dbReference type="EMBL" id="CP013015">
    <property type="protein sequence ID" value="AMM41960.1"/>
    <property type="molecule type" value="Genomic_DNA"/>
</dbReference>
<keyword evidence="4" id="KW-0238">DNA-binding</keyword>
<evidence type="ECO:0000256" key="2">
    <source>
        <dbReference type="ARBA" id="ARBA00023012"/>
    </source>
</evidence>
<evidence type="ECO:0000256" key="5">
    <source>
        <dbReference type="ARBA" id="ARBA00023163"/>
    </source>
</evidence>
<evidence type="ECO:0000313" key="6">
    <source>
        <dbReference type="EMBL" id="AMM41960.1"/>
    </source>
</evidence>
<dbReference type="FunFam" id="3.40.50.2300:FF:000001">
    <property type="entry name" value="DNA-binding response regulator PhoB"/>
    <property type="match status" value="1"/>
</dbReference>
<dbReference type="GO" id="GO:0003677">
    <property type="term" value="F:DNA binding"/>
    <property type="evidence" value="ECO:0007669"/>
    <property type="project" value="UniProtKB-KW"/>
</dbReference>
<keyword evidence="5" id="KW-0804">Transcription</keyword>
<dbReference type="InterPro" id="IPR011006">
    <property type="entry name" value="CheY-like_superfamily"/>
</dbReference>
<dbReference type="PANTHER" id="PTHR43547:SF2">
    <property type="entry name" value="HYBRID SIGNAL TRANSDUCTION HISTIDINE KINASE C"/>
    <property type="match status" value="1"/>
</dbReference>
<accession>A0A7V1K5N6</accession>
<dbReference type="Proteomes" id="UP000070560">
    <property type="component" value="Chromosome"/>
</dbReference>
<dbReference type="AlphaFoldDB" id="A0A7V1K5N6"/>
<gene>
    <name evidence="6" type="ORF">HS1_002174</name>
</gene>
<dbReference type="InterPro" id="IPR001789">
    <property type="entry name" value="Sig_transdc_resp-reg_receiver"/>
</dbReference>